<dbReference type="SMART" id="SM00324">
    <property type="entry name" value="RhoGAP"/>
    <property type="match status" value="1"/>
</dbReference>
<reference evidence="3" key="1">
    <citation type="thesis" date="2020" institute="ProQuest LLC" country="789 East Eisenhower Parkway, Ann Arbor, MI, USA">
        <title>Comparative Genomics and Chromosome Evolution.</title>
        <authorList>
            <person name="Mudd A.B."/>
        </authorList>
    </citation>
    <scope>NUCLEOTIDE SEQUENCE</scope>
    <source>
        <strain evidence="3">HN-11 Male</strain>
        <tissue evidence="3">Kidney and liver</tissue>
    </source>
</reference>
<dbReference type="EMBL" id="WNTK01000006">
    <property type="protein sequence ID" value="KAG9481005.1"/>
    <property type="molecule type" value="Genomic_DNA"/>
</dbReference>
<dbReference type="PANTHER" id="PTHR15670">
    <property type="entry name" value="RHO GTPASE ACTIVATING PROTEIN 11A"/>
    <property type="match status" value="1"/>
</dbReference>
<dbReference type="AlphaFoldDB" id="A0A8J6F641"/>
<comment type="caution">
    <text evidence="3">The sequence shown here is derived from an EMBL/GenBank/DDBJ whole genome shotgun (WGS) entry which is preliminary data.</text>
</comment>
<dbReference type="InterPro" id="IPR000198">
    <property type="entry name" value="RhoGAP_dom"/>
</dbReference>
<evidence type="ECO:0000313" key="4">
    <source>
        <dbReference type="Proteomes" id="UP000770717"/>
    </source>
</evidence>
<feature type="region of interest" description="Disordered" evidence="1">
    <location>
        <begin position="797"/>
        <end position="818"/>
    </location>
</feature>
<accession>A0A8J6F641</accession>
<feature type="region of interest" description="Disordered" evidence="1">
    <location>
        <begin position="264"/>
        <end position="286"/>
    </location>
</feature>
<evidence type="ECO:0000259" key="2">
    <source>
        <dbReference type="PROSITE" id="PS50238"/>
    </source>
</evidence>
<dbReference type="Gene3D" id="1.10.555.10">
    <property type="entry name" value="Rho GTPase activation protein"/>
    <property type="match status" value="1"/>
</dbReference>
<feature type="domain" description="Rho-GAP" evidence="2">
    <location>
        <begin position="50"/>
        <end position="240"/>
    </location>
</feature>
<dbReference type="PROSITE" id="PS50238">
    <property type="entry name" value="RHOGAP"/>
    <property type="match status" value="1"/>
</dbReference>
<protein>
    <recommendedName>
        <fullName evidence="2">Rho-GAP domain-containing protein</fullName>
    </recommendedName>
</protein>
<feature type="compositionally biased region" description="Basic residues" evidence="1">
    <location>
        <begin position="398"/>
        <end position="411"/>
    </location>
</feature>
<dbReference type="GO" id="GO:0007165">
    <property type="term" value="P:signal transduction"/>
    <property type="evidence" value="ECO:0007669"/>
    <property type="project" value="InterPro"/>
</dbReference>
<dbReference type="OrthoDB" id="410651at2759"/>
<dbReference type="Pfam" id="PF00620">
    <property type="entry name" value="RhoGAP"/>
    <property type="match status" value="1"/>
</dbReference>
<feature type="region of interest" description="Disordered" evidence="1">
    <location>
        <begin position="384"/>
        <end position="418"/>
    </location>
</feature>
<dbReference type="SUPFAM" id="SSF48350">
    <property type="entry name" value="GTPase activation domain, GAP"/>
    <property type="match status" value="1"/>
</dbReference>
<feature type="compositionally biased region" description="Low complexity" evidence="1">
    <location>
        <begin position="384"/>
        <end position="397"/>
    </location>
</feature>
<name>A0A8J6F641_ELECQ</name>
<feature type="region of interest" description="Disordered" evidence="1">
    <location>
        <begin position="644"/>
        <end position="665"/>
    </location>
</feature>
<evidence type="ECO:0000313" key="3">
    <source>
        <dbReference type="EMBL" id="KAG9481005.1"/>
    </source>
</evidence>
<dbReference type="CDD" id="cd04394">
    <property type="entry name" value="RhoGAP-ARHGAP11A"/>
    <property type="match status" value="1"/>
</dbReference>
<dbReference type="PANTHER" id="PTHR15670:SF6">
    <property type="entry name" value="LOC100158559 PROTEIN"/>
    <property type="match status" value="1"/>
</dbReference>
<dbReference type="GO" id="GO:0005096">
    <property type="term" value="F:GTPase activator activity"/>
    <property type="evidence" value="ECO:0007669"/>
    <property type="project" value="TreeGrafter"/>
</dbReference>
<proteinExistence type="predicted"/>
<gene>
    <name evidence="3" type="ORF">GDO78_010327</name>
</gene>
<dbReference type="InterPro" id="IPR042869">
    <property type="entry name" value="ARHGAP11A/B"/>
</dbReference>
<organism evidence="3 4">
    <name type="scientific">Eleutherodactylus coqui</name>
    <name type="common">Puerto Rican coqui</name>
    <dbReference type="NCBI Taxonomy" id="57060"/>
    <lineage>
        <taxon>Eukaryota</taxon>
        <taxon>Metazoa</taxon>
        <taxon>Chordata</taxon>
        <taxon>Craniata</taxon>
        <taxon>Vertebrata</taxon>
        <taxon>Euteleostomi</taxon>
        <taxon>Amphibia</taxon>
        <taxon>Batrachia</taxon>
        <taxon>Anura</taxon>
        <taxon>Neobatrachia</taxon>
        <taxon>Hyloidea</taxon>
        <taxon>Eleutherodactylidae</taxon>
        <taxon>Eleutherodactylinae</taxon>
        <taxon>Eleutherodactylus</taxon>
        <taxon>Eleutherodactylus</taxon>
    </lineage>
</organism>
<dbReference type="InterPro" id="IPR008936">
    <property type="entry name" value="Rho_GTPase_activation_prot"/>
</dbReference>
<keyword evidence="4" id="KW-1185">Reference proteome</keyword>
<sequence length="933" mass="102280">MKQAPEYQNLARLVVIQQLRSYGIKIKHWNSKPRPEHGRGGAAAGKVFGVPLHTLPQLSVPAYGYIPAFLVGACNYLEDHGHTEGLFRKSGSVVRQKLLKAMLEKGEDDLSEAPPCDVASIFKQFFRELPDPILPADLQGALFKAQNLGSDEERTSATMLISCLMPDQTVSILRYFFNFLHSVSMRCDSNRMNSNNLAVIFAPNLLHSEDSEKISSSTEKKLRIQAAIVKTLIDHSADIGCVPDFLLEKIPAMLGVDMRADTPGADAYEDDVESPGEQKRRRRRSVGDFVSGALNKLKTNRTPSSTPQTDRTVLSSMVTPVILTPSVKRKLPLDSALGISTKKRKSIKQNLAFELLPSSLFSGASSPASEAHRKTLADGSPCVSFEASDSSFSPSASKLRRSKRRENRKVHRVDSGKTGCFSPKISRTELVRRSLRLRFSLGKSSKDLSVGFSSSSRSQNIGWRLAKSQELNISANKTDIVSSPVDSPFVSTGSKTICKSEENLLTPKISDSSSHRMSWTGPHPVSELCDKETPISGYLCAGNCYSEPVLVTEKPPAMPKQLISLTARSEESQNSSLCEEGQCEAHSTVQKITKAFTESGNDLHAIVECSKCAGVENNPDPIFDPLINAAVQDSSLDNELHAVKGKSASEEENSLVEKESSTQDAGLDGISQASEALLKIVEENDGIGDRVFAQWTEGSVTEELGVLVKPLCSVTSNAHDALPVSEPILQKAVSIQTMYLASQDPLPKPHRRSSRVSDHIQHFNKLCLNDHSSVKKMKSPIKFERTPVRQSVRRINSMSGVKKQVENSQKENATSSPMVKAVSYDGSLSSEMFLADEGNHESIYSFRGNFRIPNHPIIGSLNSPANPQKTVLEDLTNQNTSRPSCKKSDRSSSAPSNNKRRILSGREHSRYRGSPKNPIARVTFLRATKPLDL</sequence>
<evidence type="ECO:0000256" key="1">
    <source>
        <dbReference type="SAM" id="MobiDB-lite"/>
    </source>
</evidence>
<dbReference type="Proteomes" id="UP000770717">
    <property type="component" value="Unassembled WGS sequence"/>
</dbReference>
<feature type="region of interest" description="Disordered" evidence="1">
    <location>
        <begin position="875"/>
        <end position="918"/>
    </location>
</feature>